<dbReference type="EMBL" id="WIOL01000003">
    <property type="protein sequence ID" value="MQT17719.1"/>
    <property type="molecule type" value="Genomic_DNA"/>
</dbReference>
<dbReference type="FunFam" id="1.10.10.10:FF:000005">
    <property type="entry name" value="Two-component system response regulator"/>
    <property type="match status" value="1"/>
</dbReference>
<dbReference type="Gene3D" id="6.10.250.690">
    <property type="match status" value="1"/>
</dbReference>
<feature type="modified residue" description="4-aspartylphosphate" evidence="6">
    <location>
        <position position="51"/>
    </location>
</feature>
<dbReference type="PANTHER" id="PTHR48111:SF76">
    <property type="entry name" value="TWO-COMPONENT RESPONSE REGULATOR"/>
    <property type="match status" value="1"/>
</dbReference>
<proteinExistence type="predicted"/>
<dbReference type="GO" id="GO:0000976">
    <property type="term" value="F:transcription cis-regulatory region binding"/>
    <property type="evidence" value="ECO:0007669"/>
    <property type="project" value="TreeGrafter"/>
</dbReference>
<dbReference type="GO" id="GO:0006355">
    <property type="term" value="P:regulation of DNA-templated transcription"/>
    <property type="evidence" value="ECO:0007669"/>
    <property type="project" value="InterPro"/>
</dbReference>
<keyword evidence="11" id="KW-1185">Reference proteome</keyword>
<evidence type="ECO:0000256" key="1">
    <source>
        <dbReference type="ARBA" id="ARBA00022553"/>
    </source>
</evidence>
<dbReference type="GO" id="GO:0000156">
    <property type="term" value="F:phosphorelay response regulator activity"/>
    <property type="evidence" value="ECO:0007669"/>
    <property type="project" value="TreeGrafter"/>
</dbReference>
<dbReference type="GO" id="GO:0032993">
    <property type="term" value="C:protein-DNA complex"/>
    <property type="evidence" value="ECO:0007669"/>
    <property type="project" value="TreeGrafter"/>
</dbReference>
<dbReference type="SUPFAM" id="SSF52172">
    <property type="entry name" value="CheY-like"/>
    <property type="match status" value="1"/>
</dbReference>
<accession>A0A7C9KJ10</accession>
<dbReference type="InterPro" id="IPR039420">
    <property type="entry name" value="WalR-like"/>
</dbReference>
<dbReference type="RefSeq" id="WP_152578293.1">
    <property type="nucleotide sequence ID" value="NZ_JAATJI010000002.1"/>
</dbReference>
<keyword evidence="4 7" id="KW-0238">DNA-binding</keyword>
<evidence type="ECO:0000259" key="9">
    <source>
        <dbReference type="PROSITE" id="PS51755"/>
    </source>
</evidence>
<dbReference type="InterPro" id="IPR036388">
    <property type="entry name" value="WH-like_DNA-bd_sf"/>
</dbReference>
<protein>
    <submittedName>
        <fullName evidence="10">Response regulator</fullName>
    </submittedName>
</protein>
<organism evidence="10 11">
    <name type="scientific">Sandarakinorhabdus fusca</name>
    <dbReference type="NCBI Taxonomy" id="1439888"/>
    <lineage>
        <taxon>Bacteria</taxon>
        <taxon>Pseudomonadati</taxon>
        <taxon>Pseudomonadota</taxon>
        <taxon>Alphaproteobacteria</taxon>
        <taxon>Sphingomonadales</taxon>
        <taxon>Sphingosinicellaceae</taxon>
        <taxon>Sandarakinorhabdus</taxon>
    </lineage>
</organism>
<dbReference type="Proteomes" id="UP000481327">
    <property type="component" value="Unassembled WGS sequence"/>
</dbReference>
<dbReference type="InterPro" id="IPR001867">
    <property type="entry name" value="OmpR/PhoB-type_DNA-bd"/>
</dbReference>
<dbReference type="SMART" id="SM00448">
    <property type="entry name" value="REC"/>
    <property type="match status" value="1"/>
</dbReference>
<dbReference type="CDD" id="cd00383">
    <property type="entry name" value="trans_reg_C"/>
    <property type="match status" value="1"/>
</dbReference>
<evidence type="ECO:0000256" key="6">
    <source>
        <dbReference type="PROSITE-ProRule" id="PRU00169"/>
    </source>
</evidence>
<keyword evidence="1 6" id="KW-0597">Phosphoprotein</keyword>
<feature type="DNA-binding region" description="OmpR/PhoB-type" evidence="7">
    <location>
        <begin position="126"/>
        <end position="224"/>
    </location>
</feature>
<dbReference type="Pfam" id="PF00072">
    <property type="entry name" value="Response_reg"/>
    <property type="match status" value="1"/>
</dbReference>
<dbReference type="Pfam" id="PF00486">
    <property type="entry name" value="Trans_reg_C"/>
    <property type="match status" value="1"/>
</dbReference>
<dbReference type="PROSITE" id="PS50110">
    <property type="entry name" value="RESPONSE_REGULATORY"/>
    <property type="match status" value="1"/>
</dbReference>
<dbReference type="AlphaFoldDB" id="A0A7C9KJ10"/>
<dbReference type="SMART" id="SM00862">
    <property type="entry name" value="Trans_reg_C"/>
    <property type="match status" value="1"/>
</dbReference>
<feature type="domain" description="Response regulatory" evidence="8">
    <location>
        <begin position="2"/>
        <end position="116"/>
    </location>
</feature>
<evidence type="ECO:0000256" key="3">
    <source>
        <dbReference type="ARBA" id="ARBA00023015"/>
    </source>
</evidence>
<evidence type="ECO:0000256" key="2">
    <source>
        <dbReference type="ARBA" id="ARBA00023012"/>
    </source>
</evidence>
<keyword evidence="3" id="KW-0805">Transcription regulation</keyword>
<evidence type="ECO:0000259" key="8">
    <source>
        <dbReference type="PROSITE" id="PS50110"/>
    </source>
</evidence>
<feature type="domain" description="OmpR/PhoB-type" evidence="9">
    <location>
        <begin position="126"/>
        <end position="224"/>
    </location>
</feature>
<dbReference type="InterPro" id="IPR011006">
    <property type="entry name" value="CheY-like_superfamily"/>
</dbReference>
<sequence length="225" mass="24530">MKLLLVEDDAETADYLRQGLAELGHSADHAATGVDGLTAALTSPYDAIILDRGLPQLDGLAVLRALRAQGVRTPVLLLSALGQLDDRVTGLEAGADDYLPKPFSFRELVARLEAIVRRGAAPEALADRLVVGALSLDRLARTASRNGRRIELLTKEYQLLEYLMRHAGQVVTRTMMMEAIWDYSFNPGTNVIDVHIGRLRTKIDADGEAPMLRTVRGAGYRLDAA</sequence>
<keyword evidence="2" id="KW-0902">Two-component regulatory system</keyword>
<comment type="caution">
    <text evidence="10">The sequence shown here is derived from an EMBL/GenBank/DDBJ whole genome shotgun (WGS) entry which is preliminary data.</text>
</comment>
<keyword evidence="5" id="KW-0804">Transcription</keyword>
<evidence type="ECO:0000256" key="7">
    <source>
        <dbReference type="PROSITE-ProRule" id="PRU01091"/>
    </source>
</evidence>
<dbReference type="Gene3D" id="3.40.50.2300">
    <property type="match status" value="1"/>
</dbReference>
<dbReference type="PANTHER" id="PTHR48111">
    <property type="entry name" value="REGULATOR OF RPOS"/>
    <property type="match status" value="1"/>
</dbReference>
<dbReference type="OrthoDB" id="9802426at2"/>
<name>A0A7C9KJ10_9SPHN</name>
<evidence type="ECO:0000313" key="11">
    <source>
        <dbReference type="Proteomes" id="UP000481327"/>
    </source>
</evidence>
<evidence type="ECO:0000313" key="10">
    <source>
        <dbReference type="EMBL" id="MQT17719.1"/>
    </source>
</evidence>
<evidence type="ECO:0000256" key="5">
    <source>
        <dbReference type="ARBA" id="ARBA00023163"/>
    </source>
</evidence>
<dbReference type="CDD" id="cd19935">
    <property type="entry name" value="REC_OmpR_CusR-like"/>
    <property type="match status" value="1"/>
</dbReference>
<dbReference type="InterPro" id="IPR001789">
    <property type="entry name" value="Sig_transdc_resp-reg_receiver"/>
</dbReference>
<gene>
    <name evidence="10" type="ORF">F3168_10650</name>
</gene>
<dbReference type="PROSITE" id="PS51755">
    <property type="entry name" value="OMPR_PHOB"/>
    <property type="match status" value="1"/>
</dbReference>
<reference evidence="10 11" key="1">
    <citation type="submission" date="2019-09" db="EMBL/GenBank/DDBJ databases">
        <title>Polymorphobacter sp. isolated from a lake in China.</title>
        <authorList>
            <person name="Liu Z."/>
        </authorList>
    </citation>
    <scope>NUCLEOTIDE SEQUENCE [LARGE SCALE GENOMIC DNA]</scope>
    <source>
        <strain evidence="10 11">D40P</strain>
    </source>
</reference>
<evidence type="ECO:0000256" key="4">
    <source>
        <dbReference type="ARBA" id="ARBA00023125"/>
    </source>
</evidence>
<dbReference type="Gene3D" id="1.10.10.10">
    <property type="entry name" value="Winged helix-like DNA-binding domain superfamily/Winged helix DNA-binding domain"/>
    <property type="match status" value="1"/>
</dbReference>
<dbReference type="GO" id="GO:0005829">
    <property type="term" value="C:cytosol"/>
    <property type="evidence" value="ECO:0007669"/>
    <property type="project" value="TreeGrafter"/>
</dbReference>